<accession>A0A7V6ZDZ5</accession>
<dbReference type="InterPro" id="IPR041854">
    <property type="entry name" value="BFD-like_2Fe2S-bd_dom_sf"/>
</dbReference>
<feature type="domain" description="BFD-like [2Fe-2S]-binding" evidence="1">
    <location>
        <begin position="11"/>
        <end position="57"/>
    </location>
</feature>
<evidence type="ECO:0000313" key="2">
    <source>
        <dbReference type="EMBL" id="HHZ04162.1"/>
    </source>
</evidence>
<name>A0A7V6ZDZ5_9BACT</name>
<comment type="caution">
    <text evidence="2">The sequence shown here is derived from an EMBL/GenBank/DDBJ whole genome shotgun (WGS) entry which is preliminary data.</text>
</comment>
<evidence type="ECO:0000313" key="3">
    <source>
        <dbReference type="Proteomes" id="UP000525027"/>
    </source>
</evidence>
<dbReference type="AlphaFoldDB" id="A0A7V6ZDZ5"/>
<organism evidence="2 3">
    <name type="scientific">Acetomicrobium hydrogeniformans</name>
    <dbReference type="NCBI Taxonomy" id="649746"/>
    <lineage>
        <taxon>Bacteria</taxon>
        <taxon>Thermotogati</taxon>
        <taxon>Synergistota</taxon>
        <taxon>Synergistia</taxon>
        <taxon>Synergistales</taxon>
        <taxon>Acetomicrobiaceae</taxon>
        <taxon>Acetomicrobium</taxon>
    </lineage>
</organism>
<dbReference type="Gene3D" id="1.10.10.1100">
    <property type="entry name" value="BFD-like [2Fe-2S]-binding domain"/>
    <property type="match status" value="1"/>
</dbReference>
<dbReference type="Proteomes" id="UP000525027">
    <property type="component" value="Unassembled WGS sequence"/>
</dbReference>
<evidence type="ECO:0000259" key="1">
    <source>
        <dbReference type="Pfam" id="PF04324"/>
    </source>
</evidence>
<dbReference type="Pfam" id="PF04324">
    <property type="entry name" value="Fer2_BFD"/>
    <property type="match status" value="1"/>
</dbReference>
<gene>
    <name evidence="2" type="ORF">GX397_03685</name>
</gene>
<dbReference type="RefSeq" id="WP_273002573.1">
    <property type="nucleotide sequence ID" value="NZ_DURU01000065.1"/>
</dbReference>
<dbReference type="CDD" id="cd19946">
    <property type="entry name" value="GlpA-like_Fer2_BFD-like"/>
    <property type="match status" value="1"/>
</dbReference>
<proteinExistence type="predicted"/>
<protein>
    <submittedName>
        <fullName evidence="2">(2Fe-2S)-binding protein</fullName>
    </submittedName>
</protein>
<reference evidence="2 3" key="1">
    <citation type="journal article" date="2020" name="Biotechnol. Biofuels">
        <title>New insights from the biogas microbiome by comprehensive genome-resolved metagenomics of nearly 1600 species originating from multiple anaerobic digesters.</title>
        <authorList>
            <person name="Campanaro S."/>
            <person name="Treu L."/>
            <person name="Rodriguez-R L.M."/>
            <person name="Kovalovszki A."/>
            <person name="Ziels R.M."/>
            <person name="Maus I."/>
            <person name="Zhu X."/>
            <person name="Kougias P.G."/>
            <person name="Basile A."/>
            <person name="Luo G."/>
            <person name="Schluter A."/>
            <person name="Konstantinidis K.T."/>
            <person name="Angelidaki I."/>
        </authorList>
    </citation>
    <scope>NUCLEOTIDE SEQUENCE [LARGE SCALE GENOMIC DNA]</scope>
    <source>
        <strain evidence="2">AS25fmACSIPFO_94</strain>
    </source>
</reference>
<sequence>MTEEEKERNVIVCRCEEITMGEIRDWIARGYDTFDELKHILRVGMGPCQGRGCREIILREIAKMKNVPVSQVDPGTFRPPSKPVKLELLAKKEGGE</sequence>
<dbReference type="EMBL" id="DURU01000065">
    <property type="protein sequence ID" value="HHZ04162.1"/>
    <property type="molecule type" value="Genomic_DNA"/>
</dbReference>
<dbReference type="InterPro" id="IPR007419">
    <property type="entry name" value="BFD-like_2Fe2S-bd_dom"/>
</dbReference>